<evidence type="ECO:0000256" key="2">
    <source>
        <dbReference type="SAM" id="Phobius"/>
    </source>
</evidence>
<feature type="transmembrane region" description="Helical" evidence="2">
    <location>
        <begin position="36"/>
        <end position="54"/>
    </location>
</feature>
<dbReference type="Proteomes" id="UP001187192">
    <property type="component" value="Unassembled WGS sequence"/>
</dbReference>
<keyword evidence="2" id="KW-1133">Transmembrane helix</keyword>
<keyword evidence="4" id="KW-1185">Reference proteome</keyword>
<keyword evidence="2" id="KW-0472">Membrane</keyword>
<evidence type="ECO:0008006" key="5">
    <source>
        <dbReference type="Google" id="ProtNLM"/>
    </source>
</evidence>
<evidence type="ECO:0000313" key="3">
    <source>
        <dbReference type="EMBL" id="GMN57192.1"/>
    </source>
</evidence>
<name>A0AA88DKZ1_FICCA</name>
<feature type="region of interest" description="Disordered" evidence="1">
    <location>
        <begin position="60"/>
        <end position="84"/>
    </location>
</feature>
<evidence type="ECO:0000256" key="1">
    <source>
        <dbReference type="SAM" id="MobiDB-lite"/>
    </source>
</evidence>
<comment type="caution">
    <text evidence="3">The sequence shown here is derived from an EMBL/GenBank/DDBJ whole genome shotgun (WGS) entry which is preliminary data.</text>
</comment>
<gene>
    <name evidence="3" type="ORF">TIFTF001_026300</name>
</gene>
<dbReference type="AlphaFoldDB" id="A0AA88DKZ1"/>
<reference evidence="3" key="1">
    <citation type="submission" date="2023-07" db="EMBL/GenBank/DDBJ databases">
        <title>draft genome sequence of fig (Ficus carica).</title>
        <authorList>
            <person name="Takahashi T."/>
            <person name="Nishimura K."/>
        </authorList>
    </citation>
    <scope>NUCLEOTIDE SEQUENCE</scope>
</reference>
<accession>A0AA88DKZ1</accession>
<protein>
    <recommendedName>
        <fullName evidence="5">Transmembrane protein</fullName>
    </recommendedName>
</protein>
<dbReference type="EMBL" id="BTGU01000069">
    <property type="protein sequence ID" value="GMN57192.1"/>
    <property type="molecule type" value="Genomic_DNA"/>
</dbReference>
<proteinExistence type="predicted"/>
<organism evidence="3 4">
    <name type="scientific">Ficus carica</name>
    <name type="common">Common fig</name>
    <dbReference type="NCBI Taxonomy" id="3494"/>
    <lineage>
        <taxon>Eukaryota</taxon>
        <taxon>Viridiplantae</taxon>
        <taxon>Streptophyta</taxon>
        <taxon>Embryophyta</taxon>
        <taxon>Tracheophyta</taxon>
        <taxon>Spermatophyta</taxon>
        <taxon>Magnoliopsida</taxon>
        <taxon>eudicotyledons</taxon>
        <taxon>Gunneridae</taxon>
        <taxon>Pentapetalae</taxon>
        <taxon>rosids</taxon>
        <taxon>fabids</taxon>
        <taxon>Rosales</taxon>
        <taxon>Moraceae</taxon>
        <taxon>Ficeae</taxon>
        <taxon>Ficus</taxon>
    </lineage>
</organism>
<sequence>MEVVVESWAPLKVLAGWELRRREAHEQGKLKESSSIIAIAIEVLDLAVLFVVVMRHTISSRTRGDGYKEASSSSIHHQRRNECP</sequence>
<keyword evidence="2" id="KW-0812">Transmembrane</keyword>
<evidence type="ECO:0000313" key="4">
    <source>
        <dbReference type="Proteomes" id="UP001187192"/>
    </source>
</evidence>